<dbReference type="AlphaFoldDB" id="A0A067Q9M3"/>
<name>A0A067Q9M3_9AGAM</name>
<organism evidence="2 3">
    <name type="scientific">Jaapia argillacea MUCL 33604</name>
    <dbReference type="NCBI Taxonomy" id="933084"/>
    <lineage>
        <taxon>Eukaryota</taxon>
        <taxon>Fungi</taxon>
        <taxon>Dikarya</taxon>
        <taxon>Basidiomycota</taxon>
        <taxon>Agaricomycotina</taxon>
        <taxon>Agaricomycetes</taxon>
        <taxon>Agaricomycetidae</taxon>
        <taxon>Jaapiales</taxon>
        <taxon>Jaapiaceae</taxon>
        <taxon>Jaapia</taxon>
    </lineage>
</organism>
<dbReference type="HOGENOM" id="CLU_2850016_0_0_1"/>
<feature type="region of interest" description="Disordered" evidence="1">
    <location>
        <begin position="1"/>
        <end position="42"/>
    </location>
</feature>
<evidence type="ECO:0000256" key="1">
    <source>
        <dbReference type="SAM" id="MobiDB-lite"/>
    </source>
</evidence>
<protein>
    <submittedName>
        <fullName evidence="2">Uncharacterized protein</fullName>
    </submittedName>
</protein>
<proteinExistence type="predicted"/>
<evidence type="ECO:0000313" key="3">
    <source>
        <dbReference type="Proteomes" id="UP000027265"/>
    </source>
</evidence>
<reference evidence="3" key="1">
    <citation type="journal article" date="2014" name="Proc. Natl. Acad. Sci. U.S.A.">
        <title>Extensive sampling of basidiomycete genomes demonstrates inadequacy of the white-rot/brown-rot paradigm for wood decay fungi.</title>
        <authorList>
            <person name="Riley R."/>
            <person name="Salamov A.A."/>
            <person name="Brown D.W."/>
            <person name="Nagy L.G."/>
            <person name="Floudas D."/>
            <person name="Held B.W."/>
            <person name="Levasseur A."/>
            <person name="Lombard V."/>
            <person name="Morin E."/>
            <person name="Otillar R."/>
            <person name="Lindquist E.A."/>
            <person name="Sun H."/>
            <person name="LaButti K.M."/>
            <person name="Schmutz J."/>
            <person name="Jabbour D."/>
            <person name="Luo H."/>
            <person name="Baker S.E."/>
            <person name="Pisabarro A.G."/>
            <person name="Walton J.D."/>
            <person name="Blanchette R.A."/>
            <person name="Henrissat B."/>
            <person name="Martin F."/>
            <person name="Cullen D."/>
            <person name="Hibbett D.S."/>
            <person name="Grigoriev I.V."/>
        </authorList>
    </citation>
    <scope>NUCLEOTIDE SEQUENCE [LARGE SCALE GENOMIC DNA]</scope>
    <source>
        <strain evidence="3">MUCL 33604</strain>
    </source>
</reference>
<keyword evidence="3" id="KW-1185">Reference proteome</keyword>
<sequence length="65" mass="7668">MRSASKSSATSRSLEQGERVQFPELREGNSLNDDASHRRARRIAEIECKREKLRKLREERANRNR</sequence>
<dbReference type="Proteomes" id="UP000027265">
    <property type="component" value="Unassembled WGS sequence"/>
</dbReference>
<dbReference type="EMBL" id="KL197716">
    <property type="protein sequence ID" value="KDQ59286.1"/>
    <property type="molecule type" value="Genomic_DNA"/>
</dbReference>
<evidence type="ECO:0000313" key="2">
    <source>
        <dbReference type="EMBL" id="KDQ59286.1"/>
    </source>
</evidence>
<accession>A0A067Q9M3</accession>
<dbReference type="InParanoid" id="A0A067Q9M3"/>
<gene>
    <name evidence="2" type="ORF">JAAARDRAFT_34020</name>
</gene>
<feature type="compositionally biased region" description="Low complexity" evidence="1">
    <location>
        <begin position="1"/>
        <end position="13"/>
    </location>
</feature>